<organism evidence="4 5">
    <name type="scientific">Asanoa ferruginea</name>
    <dbReference type="NCBI Taxonomy" id="53367"/>
    <lineage>
        <taxon>Bacteria</taxon>
        <taxon>Bacillati</taxon>
        <taxon>Actinomycetota</taxon>
        <taxon>Actinomycetes</taxon>
        <taxon>Micromonosporales</taxon>
        <taxon>Micromonosporaceae</taxon>
        <taxon>Asanoa</taxon>
    </lineage>
</organism>
<keyword evidence="1 4" id="KW-0808">Transferase</keyword>
<proteinExistence type="predicted"/>
<dbReference type="InterPro" id="IPR050832">
    <property type="entry name" value="Bact_Acetyltransf"/>
</dbReference>
<dbReference type="InterPro" id="IPR000182">
    <property type="entry name" value="GNAT_dom"/>
</dbReference>
<dbReference type="Proteomes" id="UP000256913">
    <property type="component" value="Unassembled WGS sequence"/>
</dbReference>
<feature type="domain" description="N-acetyltransferase" evidence="3">
    <location>
        <begin position="1"/>
        <end position="149"/>
    </location>
</feature>
<dbReference type="GO" id="GO:0016747">
    <property type="term" value="F:acyltransferase activity, transferring groups other than amino-acyl groups"/>
    <property type="evidence" value="ECO:0007669"/>
    <property type="project" value="InterPro"/>
</dbReference>
<dbReference type="CDD" id="cd04301">
    <property type="entry name" value="NAT_SF"/>
    <property type="match status" value="1"/>
</dbReference>
<comment type="caution">
    <text evidence="4">The sequence shown here is derived from an EMBL/GenBank/DDBJ whole genome shotgun (WGS) entry which is preliminary data.</text>
</comment>
<dbReference type="PANTHER" id="PTHR43877:SF2">
    <property type="entry name" value="AMINOALKYLPHOSPHONATE N-ACETYLTRANSFERASE-RELATED"/>
    <property type="match status" value="1"/>
</dbReference>
<dbReference type="RefSeq" id="WP_116069428.1">
    <property type="nucleotide sequence ID" value="NZ_BONB01000025.1"/>
</dbReference>
<dbReference type="PROSITE" id="PS51186">
    <property type="entry name" value="GNAT"/>
    <property type="match status" value="1"/>
</dbReference>
<dbReference type="Pfam" id="PF00583">
    <property type="entry name" value="Acetyltransf_1"/>
    <property type="match status" value="1"/>
</dbReference>
<dbReference type="InterPro" id="IPR016181">
    <property type="entry name" value="Acyl_CoA_acyltransferase"/>
</dbReference>
<evidence type="ECO:0000259" key="3">
    <source>
        <dbReference type="PROSITE" id="PS51186"/>
    </source>
</evidence>
<sequence>MIFRPALRADVPAIVGLLADDPIGAGRETVSEEIDAAYWQAFDALDGDPRNIVIVADLDGEIVGTMQLIFIPSLTRRGAQRLEIEGVRVAATHRGAGLGRRMIAWAVDEARAAGCSLVQLTTDKRRTDARRFYESLGFAATHEGMKLAL</sequence>
<evidence type="ECO:0000256" key="1">
    <source>
        <dbReference type="ARBA" id="ARBA00022679"/>
    </source>
</evidence>
<dbReference type="AlphaFoldDB" id="A0A3D9ZLE1"/>
<name>A0A3D9ZLE1_9ACTN</name>
<evidence type="ECO:0000313" key="5">
    <source>
        <dbReference type="Proteomes" id="UP000256913"/>
    </source>
</evidence>
<keyword evidence="5" id="KW-1185">Reference proteome</keyword>
<dbReference type="OrthoDB" id="9789603at2"/>
<keyword evidence="2 4" id="KW-0012">Acyltransferase</keyword>
<dbReference type="EMBL" id="QUMQ01000001">
    <property type="protein sequence ID" value="REF98085.1"/>
    <property type="molecule type" value="Genomic_DNA"/>
</dbReference>
<dbReference type="Gene3D" id="3.40.630.30">
    <property type="match status" value="1"/>
</dbReference>
<protein>
    <submittedName>
        <fullName evidence="4">L-amino acid N-acyltransferase YncA</fullName>
    </submittedName>
</protein>
<reference evidence="4 5" key="1">
    <citation type="submission" date="2018-08" db="EMBL/GenBank/DDBJ databases">
        <title>Sequencing the genomes of 1000 actinobacteria strains.</title>
        <authorList>
            <person name="Klenk H.-P."/>
        </authorList>
    </citation>
    <scope>NUCLEOTIDE SEQUENCE [LARGE SCALE GENOMIC DNA]</scope>
    <source>
        <strain evidence="4 5">DSM 44099</strain>
    </source>
</reference>
<evidence type="ECO:0000313" key="4">
    <source>
        <dbReference type="EMBL" id="REF98085.1"/>
    </source>
</evidence>
<gene>
    <name evidence="4" type="ORF">DFJ67_4095</name>
</gene>
<dbReference type="SUPFAM" id="SSF55729">
    <property type="entry name" value="Acyl-CoA N-acyltransferases (Nat)"/>
    <property type="match status" value="1"/>
</dbReference>
<accession>A0A3D9ZLE1</accession>
<evidence type="ECO:0000256" key="2">
    <source>
        <dbReference type="ARBA" id="ARBA00023315"/>
    </source>
</evidence>
<dbReference type="PANTHER" id="PTHR43877">
    <property type="entry name" value="AMINOALKYLPHOSPHONATE N-ACETYLTRANSFERASE-RELATED-RELATED"/>
    <property type="match status" value="1"/>
</dbReference>